<dbReference type="InterPro" id="IPR050641">
    <property type="entry name" value="RIFMO-like"/>
</dbReference>
<dbReference type="Pfam" id="PF21274">
    <property type="entry name" value="Rng_hyd_C"/>
    <property type="match status" value="1"/>
</dbReference>
<name>A0A0A0RA64_9ACTN</name>
<comment type="cofactor">
    <cofactor evidence="1">
        <name>FAD</name>
        <dbReference type="ChEBI" id="CHEBI:57692"/>
    </cofactor>
</comment>
<keyword evidence="3" id="KW-0274">FAD</keyword>
<protein>
    <submittedName>
        <fullName evidence="5">ChaE</fullName>
    </submittedName>
</protein>
<sequence>MDASVIVVGAGPAGLMLAGELRLAGTDVIVLERLPAPTGESRGLGFTARTMEVFDQRGLLPRFGEIETSAQGHFGGQPVDFSILDGAHYGVKAVPQSRTEAILEEWAAGLGTDLRRGHEVVSFTDDGEGVDVEVAGPEGTYTLRTRFLVGCDGGRSTIRKSGGFDFPGTSATREMFLADVRGCEIEPRPIGETVARGMVMSAPLGDGVDRIIVCEQGAPPRRRTEPPAYEEVAAAWQRLTGQDISHGEPVWVSAFGDPARQVTEYRRGRVLLAGDSAHVHLPAGGQGMNASIQDSVNLGWKLAAVVAGRTPLSLLDTYHSERHPVGRRLLMNTSAQGKLFLSGDEMQPVRDVLAELIRYDVVSRHLAGMVSGLEIRYDVGEGDHPLLGMRMPHLELVVDDTKTSSTELLHPARGVLLDLAGDAALRASAEGWSDRLTIVAATTHEAPGQSRLAGATAVLVRPDGYVAWLAPGSTDSLAASLERWFGPARELPKQKG</sequence>
<dbReference type="Gene3D" id="3.30.70.2450">
    <property type="match status" value="1"/>
</dbReference>
<dbReference type="InterPro" id="IPR002938">
    <property type="entry name" value="FAD-bd"/>
</dbReference>
<dbReference type="PANTHER" id="PTHR43004">
    <property type="entry name" value="TRK SYSTEM POTASSIUM UPTAKE PROTEIN"/>
    <property type="match status" value="1"/>
</dbReference>
<dbReference type="SUPFAM" id="SSF51905">
    <property type="entry name" value="FAD/NAD(P)-binding domain"/>
    <property type="match status" value="1"/>
</dbReference>
<accession>A0A0A0RA64</accession>
<evidence type="ECO:0000256" key="1">
    <source>
        <dbReference type="ARBA" id="ARBA00001974"/>
    </source>
</evidence>
<evidence type="ECO:0000256" key="3">
    <source>
        <dbReference type="ARBA" id="ARBA00022827"/>
    </source>
</evidence>
<dbReference type="Pfam" id="PF01494">
    <property type="entry name" value="FAD_binding_3"/>
    <property type="match status" value="1"/>
</dbReference>
<dbReference type="InterPro" id="IPR036188">
    <property type="entry name" value="FAD/NAD-bd_sf"/>
</dbReference>
<organism evidence="5">
    <name type="scientific">Streptomyces chattanoogensis</name>
    <dbReference type="NCBI Taxonomy" id="66876"/>
    <lineage>
        <taxon>Bacteria</taxon>
        <taxon>Bacillati</taxon>
        <taxon>Actinomycetota</taxon>
        <taxon>Actinomycetes</taxon>
        <taxon>Kitasatosporales</taxon>
        <taxon>Streptomycetaceae</taxon>
        <taxon>Streptomyces</taxon>
    </lineage>
</organism>
<gene>
    <name evidence="5" type="primary">chaE</name>
</gene>
<dbReference type="GO" id="GO:0016709">
    <property type="term" value="F:oxidoreductase activity, acting on paired donors, with incorporation or reduction of molecular oxygen, NAD(P)H as one donor, and incorporation of one atom of oxygen"/>
    <property type="evidence" value="ECO:0007669"/>
    <property type="project" value="UniProtKB-ARBA"/>
</dbReference>
<dbReference type="PANTHER" id="PTHR43004:SF19">
    <property type="entry name" value="BINDING MONOOXYGENASE, PUTATIVE (JCVI)-RELATED"/>
    <property type="match status" value="1"/>
</dbReference>
<dbReference type="Gene3D" id="3.50.50.60">
    <property type="entry name" value="FAD/NAD(P)-binding domain"/>
    <property type="match status" value="2"/>
</dbReference>
<proteinExistence type="predicted"/>
<evidence type="ECO:0000313" key="5">
    <source>
        <dbReference type="EMBL" id="AIU99194.1"/>
    </source>
</evidence>
<evidence type="ECO:0000256" key="2">
    <source>
        <dbReference type="ARBA" id="ARBA00022630"/>
    </source>
</evidence>
<dbReference type="EMBL" id="KM264312">
    <property type="protein sequence ID" value="AIU99194.1"/>
    <property type="molecule type" value="Genomic_DNA"/>
</dbReference>
<feature type="domain" description="FAD-binding" evidence="4">
    <location>
        <begin position="3"/>
        <end position="332"/>
    </location>
</feature>
<reference evidence="5" key="1">
    <citation type="submission" date="2014-08" db="EMBL/GenBank/DDBJ databases">
        <title>Characterization of a cryptic gene cluster for angucycline antibiotics by genome mining.</title>
        <authorList>
            <person name="Zhou Z."/>
            <person name="Xu Q."/>
        </authorList>
    </citation>
    <scope>NUCLEOTIDE SEQUENCE</scope>
    <source>
        <strain evidence="5">L10</strain>
    </source>
</reference>
<evidence type="ECO:0000259" key="4">
    <source>
        <dbReference type="Pfam" id="PF01494"/>
    </source>
</evidence>
<dbReference type="AlphaFoldDB" id="A0A0A0RA64"/>
<dbReference type="GO" id="GO:0071949">
    <property type="term" value="F:FAD binding"/>
    <property type="evidence" value="ECO:0007669"/>
    <property type="project" value="InterPro"/>
</dbReference>
<dbReference type="PRINTS" id="PR00420">
    <property type="entry name" value="RNGMNOXGNASE"/>
</dbReference>
<dbReference type="Gene3D" id="3.40.30.120">
    <property type="match status" value="1"/>
</dbReference>
<keyword evidence="2" id="KW-0285">Flavoprotein</keyword>